<dbReference type="AlphaFoldDB" id="A0A9D1EN97"/>
<dbReference type="Proteomes" id="UP000823982">
    <property type="component" value="Unassembled WGS sequence"/>
</dbReference>
<organism evidence="8 9">
    <name type="scientific">Candidatus Faeciplasma gallinarum</name>
    <dbReference type="NCBI Taxonomy" id="2840799"/>
    <lineage>
        <taxon>Bacteria</taxon>
        <taxon>Bacillati</taxon>
        <taxon>Bacillota</taxon>
        <taxon>Clostridia</taxon>
        <taxon>Eubacteriales</taxon>
        <taxon>Oscillospiraceae</taxon>
        <taxon>Oscillospiraceae incertae sedis</taxon>
        <taxon>Candidatus Faeciplasma</taxon>
    </lineage>
</organism>
<dbReference type="InterPro" id="IPR007221">
    <property type="entry name" value="MreC"/>
</dbReference>
<keyword evidence="6" id="KW-0175">Coiled coil</keyword>
<protein>
    <recommendedName>
        <fullName evidence="2 5">Cell shape-determining protein MreC</fullName>
    </recommendedName>
    <alternativeName>
        <fullName evidence="4 5">Cell shape protein MreC</fullName>
    </alternativeName>
</protein>
<feature type="domain" description="Rod shape-determining protein MreC beta-barrel core" evidence="7">
    <location>
        <begin position="122"/>
        <end position="271"/>
    </location>
</feature>
<dbReference type="InterPro" id="IPR055342">
    <property type="entry name" value="MreC_beta-barrel_core"/>
</dbReference>
<dbReference type="Gene3D" id="2.40.10.340">
    <property type="entry name" value="Rod shape-determining protein MreC, domain 1"/>
    <property type="match status" value="1"/>
</dbReference>
<dbReference type="GO" id="GO:0008360">
    <property type="term" value="P:regulation of cell shape"/>
    <property type="evidence" value="ECO:0007669"/>
    <property type="project" value="UniProtKB-KW"/>
</dbReference>
<feature type="coiled-coil region" evidence="6">
    <location>
        <begin position="67"/>
        <end position="94"/>
    </location>
</feature>
<reference evidence="8" key="1">
    <citation type="submission" date="2020-10" db="EMBL/GenBank/DDBJ databases">
        <authorList>
            <person name="Gilroy R."/>
        </authorList>
    </citation>
    <scope>NUCLEOTIDE SEQUENCE</scope>
    <source>
        <strain evidence="8">CHK157-1446</strain>
    </source>
</reference>
<evidence type="ECO:0000256" key="2">
    <source>
        <dbReference type="ARBA" id="ARBA00013855"/>
    </source>
</evidence>
<gene>
    <name evidence="8" type="primary">mreC</name>
    <name evidence="8" type="ORF">IAD01_02860</name>
</gene>
<dbReference type="Gene3D" id="2.40.10.350">
    <property type="entry name" value="Rod shape-determining protein MreC, domain 2"/>
    <property type="match status" value="1"/>
</dbReference>
<dbReference type="InterPro" id="IPR042175">
    <property type="entry name" value="Cell/Rod_MreC_2"/>
</dbReference>
<evidence type="ECO:0000256" key="5">
    <source>
        <dbReference type="PIRNR" id="PIRNR038471"/>
    </source>
</evidence>
<evidence type="ECO:0000313" key="8">
    <source>
        <dbReference type="EMBL" id="HIS24326.1"/>
    </source>
</evidence>
<evidence type="ECO:0000259" key="7">
    <source>
        <dbReference type="Pfam" id="PF04085"/>
    </source>
</evidence>
<dbReference type="Pfam" id="PF04085">
    <property type="entry name" value="MreC"/>
    <property type="match status" value="1"/>
</dbReference>
<accession>A0A9D1EN97</accession>
<evidence type="ECO:0000256" key="1">
    <source>
        <dbReference type="ARBA" id="ARBA00009369"/>
    </source>
</evidence>
<reference evidence="8" key="2">
    <citation type="journal article" date="2021" name="PeerJ">
        <title>Extensive microbial diversity within the chicken gut microbiome revealed by metagenomics and culture.</title>
        <authorList>
            <person name="Gilroy R."/>
            <person name="Ravi A."/>
            <person name="Getino M."/>
            <person name="Pursley I."/>
            <person name="Horton D.L."/>
            <person name="Alikhan N.F."/>
            <person name="Baker D."/>
            <person name="Gharbi K."/>
            <person name="Hall N."/>
            <person name="Watson M."/>
            <person name="Adriaenssens E.M."/>
            <person name="Foster-Nyarko E."/>
            <person name="Jarju S."/>
            <person name="Secka A."/>
            <person name="Antonio M."/>
            <person name="Oren A."/>
            <person name="Chaudhuri R.R."/>
            <person name="La Ragione R."/>
            <person name="Hildebrand F."/>
            <person name="Pallen M.J."/>
        </authorList>
    </citation>
    <scope>NUCLEOTIDE SEQUENCE</scope>
    <source>
        <strain evidence="8">CHK157-1446</strain>
    </source>
</reference>
<evidence type="ECO:0000256" key="4">
    <source>
        <dbReference type="ARBA" id="ARBA00032089"/>
    </source>
</evidence>
<dbReference type="NCBIfam" id="TIGR00219">
    <property type="entry name" value="mreC"/>
    <property type="match status" value="1"/>
</dbReference>
<evidence type="ECO:0000313" key="9">
    <source>
        <dbReference type="Proteomes" id="UP000823982"/>
    </source>
</evidence>
<comment type="function">
    <text evidence="5">Involved in formation and maintenance of cell shape.</text>
</comment>
<dbReference type="PIRSF" id="PIRSF038471">
    <property type="entry name" value="MreC"/>
    <property type="match status" value="1"/>
</dbReference>
<comment type="similarity">
    <text evidence="1 5">Belongs to the MreC family.</text>
</comment>
<dbReference type="GO" id="GO:0005886">
    <property type="term" value="C:plasma membrane"/>
    <property type="evidence" value="ECO:0007669"/>
    <property type="project" value="TreeGrafter"/>
</dbReference>
<sequence length="283" mass="30706">MKDFFKSKKFKVILCIAAFSIGIMLYAALSSSTAVSSGLGAILSPIQRASESISSWVRERIDMLINAGDYYEENQRLRDEINELNSQMVDYLETKQENEHLREMVGLAQSSPGIEFSEPCTVIGRTANDIFGSFFIDKGTKDGVSINDPVVTKDGLVGFITEAEYTYSRVTPITSNELSIGVYCVRTGETGVTQGSFELAEEGILSMIYVPLDCEMSEGDIIVTSGYSGLVPKGLVVGKIGETEIAPNGLSRIAEVTPSCDAAELKTVYVIVDFDGKGSGYEQ</sequence>
<comment type="caution">
    <text evidence="8">The sequence shown here is derived from an EMBL/GenBank/DDBJ whole genome shotgun (WGS) entry which is preliminary data.</text>
</comment>
<evidence type="ECO:0000256" key="6">
    <source>
        <dbReference type="SAM" id="Coils"/>
    </source>
</evidence>
<evidence type="ECO:0000256" key="3">
    <source>
        <dbReference type="ARBA" id="ARBA00022960"/>
    </source>
</evidence>
<dbReference type="PANTHER" id="PTHR34138">
    <property type="entry name" value="CELL SHAPE-DETERMINING PROTEIN MREC"/>
    <property type="match status" value="1"/>
</dbReference>
<dbReference type="PANTHER" id="PTHR34138:SF1">
    <property type="entry name" value="CELL SHAPE-DETERMINING PROTEIN MREC"/>
    <property type="match status" value="1"/>
</dbReference>
<dbReference type="InterPro" id="IPR042177">
    <property type="entry name" value="Cell/Rod_1"/>
</dbReference>
<proteinExistence type="inferred from homology"/>
<dbReference type="EMBL" id="DVIR01000030">
    <property type="protein sequence ID" value="HIS24326.1"/>
    <property type="molecule type" value="Genomic_DNA"/>
</dbReference>
<keyword evidence="3 5" id="KW-0133">Cell shape</keyword>
<name>A0A9D1EN97_9FIRM</name>